<dbReference type="InterPro" id="IPR046254">
    <property type="entry name" value="DUF6287"/>
</dbReference>
<evidence type="ECO:0000259" key="2">
    <source>
        <dbReference type="Pfam" id="PF19804"/>
    </source>
</evidence>
<evidence type="ECO:0000256" key="1">
    <source>
        <dbReference type="SAM" id="MobiDB-lite"/>
    </source>
</evidence>
<organism evidence="3 4">
    <name type="scientific">Streptococcus vestibularis ATCC 49124</name>
    <dbReference type="NCBI Taxonomy" id="889206"/>
    <lineage>
        <taxon>Bacteria</taxon>
        <taxon>Bacillati</taxon>
        <taxon>Bacillota</taxon>
        <taxon>Bacilli</taxon>
        <taxon>Lactobacillales</taxon>
        <taxon>Streptococcaceae</taxon>
        <taxon>Streptococcus</taxon>
    </lineage>
</organism>
<proteinExistence type="predicted"/>
<feature type="domain" description="DUF6287" evidence="2">
    <location>
        <begin position="342"/>
        <end position="375"/>
    </location>
</feature>
<feature type="region of interest" description="Disordered" evidence="1">
    <location>
        <begin position="245"/>
        <end position="266"/>
    </location>
</feature>
<keyword evidence="4" id="KW-1185">Reference proteome</keyword>
<reference evidence="3 4" key="1">
    <citation type="submission" date="2011-01" db="EMBL/GenBank/DDBJ databases">
        <authorList>
            <person name="Muzny D."/>
            <person name="Qin X."/>
            <person name="Buhay C."/>
            <person name="Dugan-Rocha S."/>
            <person name="Ding Y."/>
            <person name="Chen G."/>
            <person name="Hawes A."/>
            <person name="Holder M."/>
            <person name="Jhangiani S."/>
            <person name="Johnson A."/>
            <person name="Khan Z."/>
            <person name="Li Z."/>
            <person name="Liu W."/>
            <person name="Liu X."/>
            <person name="Perez L."/>
            <person name="Shen H."/>
            <person name="Wang Q."/>
            <person name="Watt J."/>
            <person name="Xi L."/>
            <person name="Xin Y."/>
            <person name="Zhou J."/>
            <person name="Deng J."/>
            <person name="Jiang H."/>
            <person name="Liu Y."/>
            <person name="Qu J."/>
            <person name="Song X.-Z."/>
            <person name="Zhang L."/>
            <person name="Villasana D."/>
            <person name="Johnson A."/>
            <person name="Liu J."/>
            <person name="Liyanage D."/>
            <person name="Lorensuhewa L."/>
            <person name="Robinson T."/>
            <person name="Song A."/>
            <person name="Song B.-B."/>
            <person name="Dinh H."/>
            <person name="Thornton R."/>
            <person name="Coyle M."/>
            <person name="Francisco L."/>
            <person name="Jackson L."/>
            <person name="Javaid M."/>
            <person name="Korchina V."/>
            <person name="Kovar C."/>
            <person name="Mata R."/>
            <person name="Mathew T."/>
            <person name="Ngo R."/>
            <person name="Nguyen L."/>
            <person name="Nguyen N."/>
            <person name="Okwuonu G."/>
            <person name="Ongeri F."/>
            <person name="Pham C."/>
            <person name="Simmons D."/>
            <person name="Wilczek-Boney K."/>
            <person name="Hale W."/>
            <person name="Jakkamsetti A."/>
            <person name="Pham P."/>
            <person name="Ruth R."/>
            <person name="San Lucas F."/>
            <person name="Warren J."/>
            <person name="Zhang J."/>
            <person name="Zhao Z."/>
            <person name="Zhou C."/>
            <person name="Zhu D."/>
            <person name="Lee S."/>
            <person name="Bess C."/>
            <person name="Blankenburg K."/>
            <person name="Forbes L."/>
            <person name="Fu Q."/>
            <person name="Gubbala S."/>
            <person name="Hirani K."/>
            <person name="Jayaseelan J.C."/>
            <person name="Lara F."/>
            <person name="Munidasa M."/>
            <person name="Palculict T."/>
            <person name="Patil S."/>
            <person name="Pu L.-L."/>
            <person name="Saada N."/>
            <person name="Tang L."/>
            <person name="Weissenberger G."/>
            <person name="Zhu Y."/>
            <person name="Hemphill L."/>
            <person name="Shang Y."/>
            <person name="Youmans B."/>
            <person name="Ayvaz T."/>
            <person name="Ross M."/>
            <person name="Santibanez J."/>
            <person name="Aqrawi P."/>
            <person name="Gross S."/>
            <person name="Joshi V."/>
            <person name="Fowler G."/>
            <person name="Nazareth L."/>
            <person name="Reid J."/>
            <person name="Worley K."/>
            <person name="Petrosino J."/>
            <person name="Highlander S."/>
            <person name="Gibbs R."/>
        </authorList>
    </citation>
    <scope>NUCLEOTIDE SEQUENCE [LARGE SCALE GENOMIC DNA]</scope>
    <source>
        <strain evidence="3 4">ATCC 49124</strain>
    </source>
</reference>
<dbReference type="Proteomes" id="UP000003697">
    <property type="component" value="Unassembled WGS sequence"/>
</dbReference>
<name>A0ABP2KM27_STRVE</name>
<feature type="compositionally biased region" description="Low complexity" evidence="1">
    <location>
        <begin position="246"/>
        <end position="262"/>
    </location>
</feature>
<comment type="caution">
    <text evidence="3">The sequence shown here is derived from an EMBL/GenBank/DDBJ whole genome shotgun (WGS) entry which is preliminary data.</text>
</comment>
<protein>
    <recommendedName>
        <fullName evidence="2">DUF6287 domain-containing protein</fullName>
    </recommendedName>
</protein>
<evidence type="ECO:0000313" key="4">
    <source>
        <dbReference type="Proteomes" id="UP000003697"/>
    </source>
</evidence>
<dbReference type="EMBL" id="AEVI01000051">
    <property type="protein sequence ID" value="EFX95992.1"/>
    <property type="molecule type" value="Genomic_DNA"/>
</dbReference>
<gene>
    <name evidence="3" type="ORF">HMPREF9425_1100</name>
</gene>
<evidence type="ECO:0000313" key="3">
    <source>
        <dbReference type="EMBL" id="EFX95992.1"/>
    </source>
</evidence>
<accession>A0ABP2KM27</accession>
<sequence>MVGNQIKTFSGNKHIERTGEFNMKKWILISLLSLSTLTLVACGSNQMKQVTQQSSSSSKQSLKKNRQESFQTVLDRYKSYQQAINSGDDSRLTEALKQVEATSEEYMLIDNLGHSGTSVDFQYAFVDLDKDGHDELLIGKQDYISAIYYLKNSQPTLLHVAYAAPVGGARSSLTAYENGQVVFAAWQSSNPEVSLSLYKVEASVPNKEKETTIQMNDKKKIEDELGISSTALNLKNLKWESIDKGSMTSSKESDMKSSSQSENIKSETGFQVRVQISDLEIRKEPRAKSQSLGKISQGIHTIAETTNAEGYTWGRLQSGQGWIALDYTERIEGEKKTQSESSGMNIQEIQTGNFSSVKGSWRNEQGNSITFDANGLIQVNGKPAGDVVFDKFVVKGEKLTAVTKTSEGISETPIVFTPSGQDGRESIILSIHRRPHSYLLLSLDRR</sequence>
<dbReference type="Pfam" id="PF19804">
    <property type="entry name" value="DUF6287"/>
    <property type="match status" value="1"/>
</dbReference>